<evidence type="ECO:0000256" key="2">
    <source>
        <dbReference type="ARBA" id="ARBA00022695"/>
    </source>
</evidence>
<keyword evidence="9" id="KW-1185">Reference proteome</keyword>
<protein>
    <recommendedName>
        <fullName evidence="7">Reverse transcriptase RNase H-like domain-containing protein</fullName>
    </recommendedName>
</protein>
<proteinExistence type="predicted"/>
<dbReference type="GO" id="GO:0003964">
    <property type="term" value="F:RNA-directed DNA polymerase activity"/>
    <property type="evidence" value="ECO:0007669"/>
    <property type="project" value="UniProtKB-KW"/>
</dbReference>
<dbReference type="OrthoDB" id="1931077at2759"/>
<dbReference type="GO" id="GO:0016787">
    <property type="term" value="F:hydrolase activity"/>
    <property type="evidence" value="ECO:0007669"/>
    <property type="project" value="UniProtKB-KW"/>
</dbReference>
<dbReference type="InterPro" id="IPR041373">
    <property type="entry name" value="RT_RNaseH"/>
</dbReference>
<dbReference type="PANTHER" id="PTHR34072:SF55">
    <property type="entry name" value="DNA_RNA POLYMERASES SUPERFAMILY PROTEIN"/>
    <property type="match status" value="1"/>
</dbReference>
<keyword evidence="3" id="KW-0540">Nuclease</keyword>
<keyword evidence="6" id="KW-0695">RNA-directed DNA polymerase</keyword>
<sequence length="189" mass="21565">MASTPVLALPDFSQPFIVECDASDAGLGAVLQQQNRPIAYFSRPLAARHVKLPAYEKELVGLAKAIQHWRPYLWGRSFIIRTDHYSLKFLLEQRIITSPQQRWLSKLMGFDFTVEYRAGRENVVADALSRQYENFVVLAAVSTPQLDYLEDIKAAINSSIALQQLRDQILNGELKDYWSFKDGLLIYKG</sequence>
<keyword evidence="2" id="KW-0548">Nucleotidyltransferase</keyword>
<evidence type="ECO:0000256" key="6">
    <source>
        <dbReference type="ARBA" id="ARBA00022918"/>
    </source>
</evidence>
<dbReference type="Gene3D" id="3.10.20.370">
    <property type="match status" value="1"/>
</dbReference>
<dbReference type="AlphaFoldDB" id="A0A9N7NC59"/>
<keyword evidence="4" id="KW-0255">Endonuclease</keyword>
<dbReference type="InterPro" id="IPR043502">
    <property type="entry name" value="DNA/RNA_pol_sf"/>
</dbReference>
<evidence type="ECO:0000256" key="1">
    <source>
        <dbReference type="ARBA" id="ARBA00022679"/>
    </source>
</evidence>
<keyword evidence="1" id="KW-0808">Transferase</keyword>
<name>A0A9N7NC59_STRHE</name>
<keyword evidence="5" id="KW-0378">Hydrolase</keyword>
<evidence type="ECO:0000256" key="3">
    <source>
        <dbReference type="ARBA" id="ARBA00022722"/>
    </source>
</evidence>
<dbReference type="GO" id="GO:0004519">
    <property type="term" value="F:endonuclease activity"/>
    <property type="evidence" value="ECO:0007669"/>
    <property type="project" value="UniProtKB-KW"/>
</dbReference>
<dbReference type="PANTHER" id="PTHR34072">
    <property type="entry name" value="ENZYMATIC POLYPROTEIN-RELATED"/>
    <property type="match status" value="1"/>
</dbReference>
<comment type="caution">
    <text evidence="8">The sequence shown here is derived from an EMBL/GenBank/DDBJ whole genome shotgun (WGS) entry which is preliminary data.</text>
</comment>
<accession>A0A9N7NC59</accession>
<dbReference type="CDD" id="cd09274">
    <property type="entry name" value="RNase_HI_RT_Ty3"/>
    <property type="match status" value="1"/>
</dbReference>
<reference evidence="8" key="1">
    <citation type="submission" date="2019-12" db="EMBL/GenBank/DDBJ databases">
        <authorList>
            <person name="Scholes J."/>
        </authorList>
    </citation>
    <scope>NUCLEOTIDE SEQUENCE</scope>
</reference>
<feature type="domain" description="Reverse transcriptase RNase H-like" evidence="7">
    <location>
        <begin position="11"/>
        <end position="110"/>
    </location>
</feature>
<evidence type="ECO:0000256" key="5">
    <source>
        <dbReference type="ARBA" id="ARBA00022801"/>
    </source>
</evidence>
<organism evidence="8 9">
    <name type="scientific">Striga hermonthica</name>
    <name type="common">Purple witchweed</name>
    <name type="synonym">Buchnera hermonthica</name>
    <dbReference type="NCBI Taxonomy" id="68872"/>
    <lineage>
        <taxon>Eukaryota</taxon>
        <taxon>Viridiplantae</taxon>
        <taxon>Streptophyta</taxon>
        <taxon>Embryophyta</taxon>
        <taxon>Tracheophyta</taxon>
        <taxon>Spermatophyta</taxon>
        <taxon>Magnoliopsida</taxon>
        <taxon>eudicotyledons</taxon>
        <taxon>Gunneridae</taxon>
        <taxon>Pentapetalae</taxon>
        <taxon>asterids</taxon>
        <taxon>lamiids</taxon>
        <taxon>Lamiales</taxon>
        <taxon>Orobanchaceae</taxon>
        <taxon>Buchnereae</taxon>
        <taxon>Striga</taxon>
    </lineage>
</organism>
<dbReference type="SUPFAM" id="SSF56672">
    <property type="entry name" value="DNA/RNA polymerases"/>
    <property type="match status" value="1"/>
</dbReference>
<gene>
    <name evidence="8" type="ORF">SHERM_22676</name>
</gene>
<evidence type="ECO:0000259" key="7">
    <source>
        <dbReference type="Pfam" id="PF17917"/>
    </source>
</evidence>
<evidence type="ECO:0000313" key="9">
    <source>
        <dbReference type="Proteomes" id="UP001153555"/>
    </source>
</evidence>
<evidence type="ECO:0000256" key="4">
    <source>
        <dbReference type="ARBA" id="ARBA00022759"/>
    </source>
</evidence>
<dbReference type="Proteomes" id="UP001153555">
    <property type="component" value="Unassembled WGS sequence"/>
</dbReference>
<evidence type="ECO:0000313" key="8">
    <source>
        <dbReference type="EMBL" id="CAA0826979.1"/>
    </source>
</evidence>
<dbReference type="EMBL" id="CACSLK010027625">
    <property type="protein sequence ID" value="CAA0826979.1"/>
    <property type="molecule type" value="Genomic_DNA"/>
</dbReference>
<dbReference type="Pfam" id="PF17917">
    <property type="entry name" value="RT_RNaseH"/>
    <property type="match status" value="1"/>
</dbReference>